<dbReference type="Proteomes" id="UP001054945">
    <property type="component" value="Unassembled WGS sequence"/>
</dbReference>
<dbReference type="AlphaFoldDB" id="A0AAV4RJM4"/>
<reference evidence="2 3" key="1">
    <citation type="submission" date="2021-06" db="EMBL/GenBank/DDBJ databases">
        <title>Caerostris extrusa draft genome.</title>
        <authorList>
            <person name="Kono N."/>
            <person name="Arakawa K."/>
        </authorList>
    </citation>
    <scope>NUCLEOTIDE SEQUENCE [LARGE SCALE GENOMIC DNA]</scope>
</reference>
<evidence type="ECO:0000313" key="2">
    <source>
        <dbReference type="EMBL" id="GIY21532.1"/>
    </source>
</evidence>
<evidence type="ECO:0000313" key="3">
    <source>
        <dbReference type="Proteomes" id="UP001054945"/>
    </source>
</evidence>
<gene>
    <name evidence="2" type="ORF">CEXT_96691</name>
</gene>
<comment type="caution">
    <text evidence="2">The sequence shown here is derived from an EMBL/GenBank/DDBJ whole genome shotgun (WGS) entry which is preliminary data.</text>
</comment>
<dbReference type="EMBL" id="BPLR01008027">
    <property type="protein sequence ID" value="GIY21532.1"/>
    <property type="molecule type" value="Genomic_DNA"/>
</dbReference>
<sequence>MSAHYLLVTWQCLHRANSYPWRFCQHVEHSYKGIVDETIKKRLLPHVKEQLITYKDWNNYQQKLKVEHLAVARVSDNLIGRGHFQRPWKKKQPCAPRTPSPSLLPSPADPK</sequence>
<protein>
    <submittedName>
        <fullName evidence="2">Uncharacterized protein</fullName>
    </submittedName>
</protein>
<name>A0AAV4RJM4_CAEEX</name>
<organism evidence="2 3">
    <name type="scientific">Caerostris extrusa</name>
    <name type="common">Bark spider</name>
    <name type="synonym">Caerostris bankana</name>
    <dbReference type="NCBI Taxonomy" id="172846"/>
    <lineage>
        <taxon>Eukaryota</taxon>
        <taxon>Metazoa</taxon>
        <taxon>Ecdysozoa</taxon>
        <taxon>Arthropoda</taxon>
        <taxon>Chelicerata</taxon>
        <taxon>Arachnida</taxon>
        <taxon>Araneae</taxon>
        <taxon>Araneomorphae</taxon>
        <taxon>Entelegynae</taxon>
        <taxon>Araneoidea</taxon>
        <taxon>Araneidae</taxon>
        <taxon>Caerostris</taxon>
    </lineage>
</organism>
<feature type="compositionally biased region" description="Pro residues" evidence="1">
    <location>
        <begin position="96"/>
        <end position="111"/>
    </location>
</feature>
<accession>A0AAV4RJM4</accession>
<feature type="region of interest" description="Disordered" evidence="1">
    <location>
        <begin position="86"/>
        <end position="111"/>
    </location>
</feature>
<evidence type="ECO:0000256" key="1">
    <source>
        <dbReference type="SAM" id="MobiDB-lite"/>
    </source>
</evidence>
<proteinExistence type="predicted"/>
<keyword evidence="3" id="KW-1185">Reference proteome</keyword>